<evidence type="ECO:0000259" key="2">
    <source>
        <dbReference type="PROSITE" id="PS50181"/>
    </source>
</evidence>
<dbReference type="EMBL" id="KL660772">
    <property type="protein sequence ID" value="KFA62955.1"/>
    <property type="molecule type" value="Genomic_DNA"/>
</dbReference>
<dbReference type="InterPro" id="IPR036047">
    <property type="entry name" value="F-box-like_dom_sf"/>
</dbReference>
<feature type="region of interest" description="Disordered" evidence="1">
    <location>
        <begin position="32"/>
        <end position="55"/>
    </location>
</feature>
<reference evidence="3 4" key="1">
    <citation type="journal article" date="2014" name="BMC Genomics">
        <title>Comparative genome sequencing reveals chemotype-specific gene clusters in the toxigenic black mold Stachybotrys.</title>
        <authorList>
            <person name="Semeiks J."/>
            <person name="Borek D."/>
            <person name="Otwinowski Z."/>
            <person name="Grishin N.V."/>
        </authorList>
    </citation>
    <scope>NUCLEOTIDE SEQUENCE [LARGE SCALE GENOMIC DNA]</scope>
    <source>
        <strain evidence="3 4">IBT 40285</strain>
    </source>
</reference>
<dbReference type="OMA" id="WIASRWK"/>
<dbReference type="Proteomes" id="UP000028524">
    <property type="component" value="Unassembled WGS sequence"/>
</dbReference>
<name>A0A084QG70_STAC4</name>
<proteinExistence type="predicted"/>
<accession>A0A084QG70</accession>
<dbReference type="CDD" id="cd09917">
    <property type="entry name" value="F-box_SF"/>
    <property type="match status" value="1"/>
</dbReference>
<dbReference type="InterPro" id="IPR001810">
    <property type="entry name" value="F-box_dom"/>
</dbReference>
<dbReference type="AlphaFoldDB" id="A0A084QG70"/>
<protein>
    <recommendedName>
        <fullName evidence="2">F-box domain-containing protein</fullName>
    </recommendedName>
</protein>
<evidence type="ECO:0000256" key="1">
    <source>
        <dbReference type="SAM" id="MobiDB-lite"/>
    </source>
</evidence>
<feature type="domain" description="F-box" evidence="2">
    <location>
        <begin position="73"/>
        <end position="109"/>
    </location>
</feature>
<organism evidence="3 4">
    <name type="scientific">Stachybotrys chlorohalonatus (strain IBT 40285)</name>
    <dbReference type="NCBI Taxonomy" id="1283841"/>
    <lineage>
        <taxon>Eukaryota</taxon>
        <taxon>Fungi</taxon>
        <taxon>Dikarya</taxon>
        <taxon>Ascomycota</taxon>
        <taxon>Pezizomycotina</taxon>
        <taxon>Sordariomycetes</taxon>
        <taxon>Hypocreomycetidae</taxon>
        <taxon>Hypocreales</taxon>
        <taxon>Stachybotryaceae</taxon>
        <taxon>Stachybotrys</taxon>
    </lineage>
</organism>
<evidence type="ECO:0000313" key="4">
    <source>
        <dbReference type="Proteomes" id="UP000028524"/>
    </source>
</evidence>
<dbReference type="SMART" id="SM00256">
    <property type="entry name" value="FBOX"/>
    <property type="match status" value="1"/>
</dbReference>
<dbReference type="Pfam" id="PF12937">
    <property type="entry name" value="F-box-like"/>
    <property type="match status" value="1"/>
</dbReference>
<dbReference type="PROSITE" id="PS50181">
    <property type="entry name" value="FBOX"/>
    <property type="match status" value="1"/>
</dbReference>
<evidence type="ECO:0000313" key="3">
    <source>
        <dbReference type="EMBL" id="KFA62955.1"/>
    </source>
</evidence>
<gene>
    <name evidence="3" type="ORF">S40285_04375</name>
</gene>
<dbReference type="HOGENOM" id="CLU_064129_2_0_1"/>
<dbReference type="STRING" id="1283841.A0A084QG70"/>
<dbReference type="OrthoDB" id="3219396at2759"/>
<sequence length="273" mass="30155">MSHPSADEVGSSDQLVDRAGRLTLSARGAASAAAAASTRMVKDARPSGGDDDDDIDDDVRRYLAAVRPPLDSSNGIEELPNEVLLHVLGYLDVNDLLATSRTSHLLRSLSLAPILHQYRLRHCRLLLPPLLTSPSRPSLADLIARHIFLTNTSVVSRRLARSLVSIRLARRLAARPSAEALVQRAVLPPECVPGRAAVHVAPSLVATRKAIEKERLKDGLKKWMAVKWRRAVAERQELAKQTHESRGIGRVWRLTRFWERMSKGEYSGVLSAR</sequence>
<dbReference type="SUPFAM" id="SSF81383">
    <property type="entry name" value="F-box domain"/>
    <property type="match status" value="1"/>
</dbReference>
<dbReference type="Gene3D" id="6.10.140.2040">
    <property type="match status" value="1"/>
</dbReference>
<keyword evidence="4" id="KW-1185">Reference proteome</keyword>
<dbReference type="Gene3D" id="1.20.1280.50">
    <property type="match status" value="1"/>
</dbReference>
<dbReference type="InParanoid" id="A0A084QG70"/>